<dbReference type="SMART" id="SM01360">
    <property type="entry name" value="A2M"/>
    <property type="match status" value="1"/>
</dbReference>
<keyword evidence="2" id="KW-0732">Signal</keyword>
<dbReference type="InterPro" id="IPR040639">
    <property type="entry name" value="A2MG_MG1"/>
</dbReference>
<dbReference type="Pfam" id="PF07703">
    <property type="entry name" value="A2M_BRD"/>
    <property type="match status" value="1"/>
</dbReference>
<dbReference type="PIRSF" id="PIRSF038980">
    <property type="entry name" value="A2M_bac"/>
    <property type="match status" value="1"/>
</dbReference>
<dbReference type="GO" id="GO:0004866">
    <property type="term" value="F:endopeptidase inhibitor activity"/>
    <property type="evidence" value="ECO:0007669"/>
    <property type="project" value="UniProtKB-UniRule"/>
</dbReference>
<dbReference type="SUPFAM" id="SSF48239">
    <property type="entry name" value="Terpenoid cyclases/Protein prenyltransferases"/>
    <property type="match status" value="1"/>
</dbReference>
<dbReference type="HOGENOM" id="CLU_000965_1_0_6"/>
<comment type="function">
    <text evidence="3">Protects the bacterial cell from host peptidases.</text>
</comment>
<dbReference type="Pfam" id="PF17962">
    <property type="entry name" value="bMG6"/>
    <property type="match status" value="1"/>
</dbReference>
<dbReference type="Pfam" id="PF01835">
    <property type="entry name" value="MG2"/>
    <property type="match status" value="1"/>
</dbReference>
<feature type="region of interest" description="Disordered" evidence="4">
    <location>
        <begin position="55"/>
        <end position="75"/>
    </location>
</feature>
<dbReference type="PANTHER" id="PTHR40094">
    <property type="entry name" value="ALPHA-2-MACROGLOBULIN HOMOLOG"/>
    <property type="match status" value="1"/>
</dbReference>
<dbReference type="GO" id="GO:0005615">
    <property type="term" value="C:extracellular space"/>
    <property type="evidence" value="ECO:0007669"/>
    <property type="project" value="InterPro"/>
</dbReference>
<dbReference type="Gene3D" id="2.60.40.1930">
    <property type="match status" value="1"/>
</dbReference>
<evidence type="ECO:0000256" key="3">
    <source>
        <dbReference type="PIRNR" id="PIRNR038980"/>
    </source>
</evidence>
<dbReference type="PANTHER" id="PTHR40094:SF1">
    <property type="entry name" value="UBIQUITIN DOMAIN-CONTAINING PROTEIN"/>
    <property type="match status" value="1"/>
</dbReference>
<evidence type="ECO:0000313" key="7">
    <source>
        <dbReference type="EMBL" id="ABP83498.1"/>
    </source>
</evidence>
<dbReference type="InterPro" id="IPR041203">
    <property type="entry name" value="Bact_A2M_MG5"/>
</dbReference>
<dbReference type="InterPro" id="IPR041246">
    <property type="entry name" value="Bact_MG10"/>
</dbReference>
<dbReference type="InterPro" id="IPR041462">
    <property type="entry name" value="Bact_A2M_MG6"/>
</dbReference>
<dbReference type="Pfam" id="PF07678">
    <property type="entry name" value="TED_complement"/>
    <property type="match status" value="1"/>
</dbReference>
<reference evidence="7" key="1">
    <citation type="submission" date="2007-04" db="EMBL/GenBank/DDBJ databases">
        <title>Complete sequence of Pseudomonas mendocina ymp.</title>
        <authorList>
            <consortium name="US DOE Joint Genome Institute"/>
            <person name="Copeland A."/>
            <person name="Lucas S."/>
            <person name="Lapidus A."/>
            <person name="Barry K."/>
            <person name="Glavina del Rio T."/>
            <person name="Dalin E."/>
            <person name="Tice H."/>
            <person name="Pitluck S."/>
            <person name="Kiss H."/>
            <person name="Brettin T."/>
            <person name="Detter J.C."/>
            <person name="Bruce D."/>
            <person name="Han C."/>
            <person name="Schmutz J."/>
            <person name="Larimer F."/>
            <person name="Land M."/>
            <person name="Hauser L."/>
            <person name="Kyrpides N."/>
            <person name="Mikhailova N."/>
            <person name="Hersman L."/>
            <person name="Dubois J."/>
            <person name="Maurice P."/>
            <person name="Richardson P."/>
        </authorList>
    </citation>
    <scope>NUCLEOTIDE SEQUENCE [LARGE SCALE GENOMIC DNA]</scope>
    <source>
        <strain evidence="7">Ymp</strain>
    </source>
</reference>
<keyword evidence="3" id="KW-0472">Membrane</keyword>
<evidence type="ECO:0000256" key="4">
    <source>
        <dbReference type="SAM" id="MobiDB-lite"/>
    </source>
</evidence>
<gene>
    <name evidence="7" type="ordered locus">Pmen_0730</name>
</gene>
<dbReference type="SMART" id="SM01419">
    <property type="entry name" value="Thiol-ester_cl"/>
    <property type="match status" value="1"/>
</dbReference>
<keyword evidence="3" id="KW-1003">Cell membrane</keyword>
<dbReference type="CDD" id="cd02891">
    <property type="entry name" value="A2M_like"/>
    <property type="match status" value="1"/>
</dbReference>
<dbReference type="SMART" id="SM01359">
    <property type="entry name" value="A2M_N_2"/>
    <property type="match status" value="1"/>
</dbReference>
<dbReference type="InterPro" id="IPR008930">
    <property type="entry name" value="Terpenoid_cyclase/PrenylTrfase"/>
</dbReference>
<dbReference type="InterPro" id="IPR011626">
    <property type="entry name" value="Alpha-macroglobulin_TED"/>
</dbReference>
<dbReference type="STRING" id="399739.Pmen_0730"/>
<feature type="domain" description="Alpha-2-macroglobulin bait region" evidence="5">
    <location>
        <begin position="768"/>
        <end position="916"/>
    </location>
</feature>
<dbReference type="Pfam" id="PF00207">
    <property type="entry name" value="A2M"/>
    <property type="match status" value="1"/>
</dbReference>
<dbReference type="EMBL" id="CP000680">
    <property type="protein sequence ID" value="ABP83498.1"/>
    <property type="molecule type" value="Genomic_DNA"/>
</dbReference>
<evidence type="ECO:0000259" key="6">
    <source>
        <dbReference type="SMART" id="SM01360"/>
    </source>
</evidence>
<dbReference type="Pfam" id="PF17973">
    <property type="entry name" value="bMG10"/>
    <property type="match status" value="1"/>
</dbReference>
<feature type="compositionally biased region" description="Low complexity" evidence="4">
    <location>
        <begin position="55"/>
        <end position="74"/>
    </location>
</feature>
<dbReference type="InterPro" id="IPR049120">
    <property type="entry name" value="A2M_bMG2"/>
</dbReference>
<evidence type="ECO:0000259" key="5">
    <source>
        <dbReference type="SMART" id="SM01359"/>
    </source>
</evidence>
<dbReference type="InterPro" id="IPR011625">
    <property type="entry name" value="A2M_N_BRD"/>
</dbReference>
<dbReference type="InterPro" id="IPR002890">
    <property type="entry name" value="MG2"/>
</dbReference>
<dbReference type="MEROPS" id="I39.008"/>
<dbReference type="KEGG" id="pmy:Pmen_0730"/>
<dbReference type="Pfam" id="PF17970">
    <property type="entry name" value="bMG1"/>
    <property type="match status" value="1"/>
</dbReference>
<dbReference type="Pfam" id="PF21142">
    <property type="entry name" value="A2M_bMG2"/>
    <property type="match status" value="1"/>
</dbReference>
<dbReference type="Pfam" id="PF17972">
    <property type="entry name" value="bMG5"/>
    <property type="match status" value="1"/>
</dbReference>
<dbReference type="eggNOG" id="COG2373">
    <property type="taxonomic scope" value="Bacteria"/>
</dbReference>
<dbReference type="InterPro" id="IPR051802">
    <property type="entry name" value="YfhM-like"/>
</dbReference>
<feature type="domain" description="Alpha-2-macroglobulin" evidence="6">
    <location>
        <begin position="977"/>
        <end position="1066"/>
    </location>
</feature>
<protein>
    <recommendedName>
        <fullName evidence="3">Alpha-2-macroglobulin</fullName>
    </recommendedName>
</protein>
<evidence type="ECO:0000256" key="2">
    <source>
        <dbReference type="ARBA" id="ARBA00022729"/>
    </source>
</evidence>
<dbReference type="Gene3D" id="1.50.10.20">
    <property type="match status" value="1"/>
</dbReference>
<sequence length="1664" mass="181858">MSGLAIFSAQLVRARALGYSCRPLRPLIPEPAMPNKGLLLALVLTLLSACDSSEPPATVTPAAPAAQQAQAPKPTIDREALAKRHAGRELEVVDVSEVQLDGASALSVTFSMPLDPDQPFAERLHLVDSKSGKVDGAWELTDNLSELRLRHLEPQRKLVLTIDAGLQSINGGKLAKEHVSRLETRDLQASVGFASRGSLLPTRLAEGLPVIALNVDKVNVEFFRIKPEALPRFLSRWGRASNLDTWEARELLPMADLVYGGRFDLNPARNTRETLLLPIAGLEPFKQPGVYLAVMREAGSYSYSQPATLFSLSDIGLSAHRYRDRLDVFTQALEGGKAQSGVQLELLDGDGALLAEGKTDSAGHAQLPLPAKAQVLLAKQDEQTSLLRLNSPALDLAEFDIAGPKAHALQFFVFGPRDLYRPGETVLLNGLLRDADGRPVKAQPISVEVRRPDEQISRKFVWNAGDNGLYQYQLPLAEEAPTGRWQLLLDLGDGSPQLYEFLVEDFLPERLALELKGQEQPYAPGDSAEFAVTGRYLYGAPAAGNRLTGQLYVRPLREAVASLPGYQFGDITEADLSQDQELDEINLDDQGRAVLRPENRWGDAKSPLRLILQASLQESGGRPITRRIVQPVWPAERLPGVRGLFEGEEVDADSLAEFEILVADAAGNKLAADSLNVRLVRERRDYFWSFSDGEGWRHNYNEKFLTLSDEPLKVAAGGTAKVSFPVEWGPYRVEVVDNQTGLVSSLRFWAGYRWQDNADGGAVRPDQVKLALDKPAYAAGDVAQITVTPPAAGNGYLLLESSEGPLWWQEISVPAGGKTFELPIDEKWARHDLYLSALVIRPGERKAQVTPKRAVGLLHLPLERAPRKLALSLEAPEKMRPKQPLKVKVSARNADGSIPDKVHVLVAAVDVGILNITSYATPDPFANFFGRKAYGADQLDIYGQLIEAQGRVASLAFGGDAGLAAGGKRPDTSVLIVALQSDALQLNDTGEGEVSLDIPDFNGELRLMAQAWSDERFGMAEAKTVVAAPLIAELSMPRFLAGGDETTLALDLTNLSGSEQKLDVQLGVEGQLRLLGKGESPISLKDGQRTTLRIPVRAEGGLGQGRIHVEVQGLALPNETLGDFSREWTLGIRPAYPAQLQHFRAVLGEGEPWSLPAGTLNQFEPAGLEAVLALSSRPPLNLGEQIRALKAYPYGCLEQTTSGLYPSLYADAASLKRLGLEGEPDEQRRKSIELGIERLLGMQRHNGGFGLWSAESEEEYWLTAYVTDFLLRAREQGFGVPAEALKKASDRLLRYLQQSSLIEASYSQDYAHTRFAVQAYAGYVLARSQQAPLGTLRSLFDRRSEARSGLPLVQLAAALKLMGDAPRAEQALSQGLILQRDGERWMADYGSPLRDQALILALLEEHDLAAGQREQRLFDLADELAGQRWLSTQERNALFLAGRGILGKPEQTWSAKLASGTFQFELSNQQPGIKLERGELAEPLSVSNAGSAKLYQQLTLSGYPSQAPRAGGENLSIEREYLGMDGRPLDLQRLDSGELVLVHLAVRAKQRVPDALVVDLLPAGLELENQNLAQSAASLDDAGSNVKEWRQSMQNARIKHQEYRGDRYVAAVDVEGYGTTHLLYLARAVTPGSYRVPPPQVESMYRPSWQALGSAPESLVVRGR</sequence>
<dbReference type="InterPro" id="IPR047565">
    <property type="entry name" value="Alpha-macroglob_thiol-ester_cl"/>
</dbReference>
<comment type="similarity">
    <text evidence="1">Belongs to the protease inhibitor I39 (alpha-2-macroglobulin) family. Bacterial alpha-2-macroglobulin subfamily.</text>
</comment>
<proteinExistence type="inferred from homology"/>
<name>A4XQ82_ECTM1</name>
<dbReference type="InterPro" id="IPR021868">
    <property type="entry name" value="Alpha_2_Macroglob_MG3"/>
</dbReference>
<keyword evidence="3" id="KW-0646">Protease inhibitor</keyword>
<evidence type="ECO:0000256" key="1">
    <source>
        <dbReference type="ARBA" id="ARBA00010556"/>
    </source>
</evidence>
<dbReference type="InterPro" id="IPR001599">
    <property type="entry name" value="Macroglobln_a2"/>
</dbReference>
<dbReference type="Pfam" id="PF11974">
    <property type="entry name" value="bMG3"/>
    <property type="match status" value="1"/>
</dbReference>
<organism evidence="7">
    <name type="scientific">Ectopseudomonas mendocina (strain ymp)</name>
    <name type="common">Pseudomonas mendocina</name>
    <dbReference type="NCBI Taxonomy" id="399739"/>
    <lineage>
        <taxon>Bacteria</taxon>
        <taxon>Pseudomonadati</taxon>
        <taxon>Pseudomonadota</taxon>
        <taxon>Gammaproteobacteria</taxon>
        <taxon>Pseudomonadales</taxon>
        <taxon>Pseudomonadaceae</taxon>
        <taxon>Ectopseudomonas</taxon>
    </lineage>
</organism>
<accession>A4XQ82</accession>
<dbReference type="InterPro" id="IPR026284">
    <property type="entry name" value="A2MG_proteobact"/>
</dbReference>